<dbReference type="GO" id="GO:0008270">
    <property type="term" value="F:zinc ion binding"/>
    <property type="evidence" value="ECO:0007669"/>
    <property type="project" value="UniProtKB-UniRule"/>
</dbReference>
<evidence type="ECO:0000256" key="8">
    <source>
        <dbReference type="ARBA" id="ARBA00022833"/>
    </source>
</evidence>
<keyword evidence="7 13" id="KW-0547">Nucleotide-binding</keyword>
<keyword evidence="11 13" id="KW-0030">Aminoacyl-tRNA synthetase</keyword>
<comment type="catalytic activity">
    <reaction evidence="12 13">
        <text>tRNA(Cys) + L-cysteine + ATP = L-cysteinyl-tRNA(Cys) + AMP + diphosphate</text>
        <dbReference type="Rhea" id="RHEA:17773"/>
        <dbReference type="Rhea" id="RHEA-COMP:9661"/>
        <dbReference type="Rhea" id="RHEA-COMP:9679"/>
        <dbReference type="ChEBI" id="CHEBI:30616"/>
        <dbReference type="ChEBI" id="CHEBI:33019"/>
        <dbReference type="ChEBI" id="CHEBI:35235"/>
        <dbReference type="ChEBI" id="CHEBI:78442"/>
        <dbReference type="ChEBI" id="CHEBI:78517"/>
        <dbReference type="ChEBI" id="CHEBI:456215"/>
        <dbReference type="EC" id="6.1.1.16"/>
    </reaction>
</comment>
<dbReference type="SMART" id="SM00840">
    <property type="entry name" value="DALR_2"/>
    <property type="match status" value="1"/>
</dbReference>
<feature type="binding site" evidence="13">
    <location>
        <position position="208"/>
    </location>
    <ligand>
        <name>Zn(2+)</name>
        <dbReference type="ChEBI" id="CHEBI:29105"/>
    </ligand>
</feature>
<proteinExistence type="inferred from homology"/>
<gene>
    <name evidence="13 16" type="primary">cysS</name>
    <name evidence="16" type="ORF">R50_2485</name>
</gene>
<keyword evidence="10 13" id="KW-0648">Protein biosynthesis</keyword>
<dbReference type="Gene3D" id="3.40.50.620">
    <property type="entry name" value="HUPs"/>
    <property type="match status" value="1"/>
</dbReference>
<dbReference type="PANTHER" id="PTHR10890:SF3">
    <property type="entry name" value="CYSTEINE--TRNA LIGASE, CYTOPLASMIC"/>
    <property type="match status" value="1"/>
</dbReference>
<feature type="binding site" evidence="13">
    <location>
        <position position="268"/>
    </location>
    <ligand>
        <name>ATP</name>
        <dbReference type="ChEBI" id="CHEBI:30616"/>
    </ligand>
</feature>
<dbReference type="SUPFAM" id="SSF47323">
    <property type="entry name" value="Anticodon-binding domain of a subclass of class I aminoacyl-tRNA synthetases"/>
    <property type="match status" value="1"/>
</dbReference>
<dbReference type="EMBL" id="LR778114">
    <property type="protein sequence ID" value="CAB1129982.1"/>
    <property type="molecule type" value="Genomic_DNA"/>
</dbReference>
<evidence type="ECO:0000256" key="5">
    <source>
        <dbReference type="ARBA" id="ARBA00022598"/>
    </source>
</evidence>
<feature type="binding site" evidence="13">
    <location>
        <position position="28"/>
    </location>
    <ligand>
        <name>Zn(2+)</name>
        <dbReference type="ChEBI" id="CHEBI:29105"/>
    </ligand>
</feature>
<reference evidence="16 17" key="1">
    <citation type="submission" date="2020-02" db="EMBL/GenBank/DDBJ databases">
        <authorList>
            <person name="Hogendoorn C."/>
        </authorList>
    </citation>
    <scope>NUCLEOTIDE SEQUENCE [LARGE SCALE GENOMIC DNA]</scope>
    <source>
        <strain evidence="16">R501</strain>
    </source>
</reference>
<accession>A0A6F8ZJ68</accession>
<keyword evidence="5 13" id="KW-0436">Ligase</keyword>
<evidence type="ECO:0000256" key="12">
    <source>
        <dbReference type="ARBA" id="ARBA00047398"/>
    </source>
</evidence>
<feature type="region of interest" description="Disordered" evidence="14">
    <location>
        <begin position="462"/>
        <end position="483"/>
    </location>
</feature>
<dbReference type="InterPro" id="IPR024909">
    <property type="entry name" value="Cys-tRNA/MSH_ligase"/>
</dbReference>
<keyword evidence="17" id="KW-1185">Reference proteome</keyword>
<dbReference type="PRINTS" id="PR00983">
    <property type="entry name" value="TRNASYNTHCYS"/>
</dbReference>
<feature type="domain" description="Cysteinyl-tRNA synthetase class Ia DALR" evidence="15">
    <location>
        <begin position="349"/>
        <end position="415"/>
    </location>
</feature>
<dbReference type="KEGG" id="hfv:R50_2485"/>
<evidence type="ECO:0000256" key="9">
    <source>
        <dbReference type="ARBA" id="ARBA00022840"/>
    </source>
</evidence>
<dbReference type="EC" id="6.1.1.16" evidence="13"/>
<dbReference type="Pfam" id="PF01406">
    <property type="entry name" value="tRNA-synt_1e"/>
    <property type="match status" value="1"/>
</dbReference>
<dbReference type="SUPFAM" id="SSF52374">
    <property type="entry name" value="Nucleotidylyl transferase"/>
    <property type="match status" value="1"/>
</dbReference>
<evidence type="ECO:0000256" key="10">
    <source>
        <dbReference type="ARBA" id="ARBA00022917"/>
    </source>
</evidence>
<feature type="binding site" evidence="13">
    <location>
        <position position="233"/>
    </location>
    <ligand>
        <name>Zn(2+)</name>
        <dbReference type="ChEBI" id="CHEBI:29105"/>
    </ligand>
</feature>
<evidence type="ECO:0000256" key="11">
    <source>
        <dbReference type="ARBA" id="ARBA00023146"/>
    </source>
</evidence>
<evidence type="ECO:0000313" key="16">
    <source>
        <dbReference type="EMBL" id="CAB1129982.1"/>
    </source>
</evidence>
<keyword evidence="4 13" id="KW-0963">Cytoplasm</keyword>
<protein>
    <recommendedName>
        <fullName evidence="13">Cysteine--tRNA ligase</fullName>
        <ecNumber evidence="13">6.1.1.16</ecNumber>
    </recommendedName>
    <alternativeName>
        <fullName evidence="13">Cysteinyl-tRNA synthetase</fullName>
        <shortName evidence="13">CysRS</shortName>
    </alternativeName>
</protein>
<evidence type="ECO:0000256" key="14">
    <source>
        <dbReference type="SAM" id="MobiDB-lite"/>
    </source>
</evidence>
<evidence type="ECO:0000259" key="15">
    <source>
        <dbReference type="SMART" id="SM00840"/>
    </source>
</evidence>
<dbReference type="CDD" id="cd00672">
    <property type="entry name" value="CysRS_core"/>
    <property type="match status" value="1"/>
</dbReference>
<keyword evidence="9 13" id="KW-0067">ATP-binding</keyword>
<evidence type="ECO:0000256" key="2">
    <source>
        <dbReference type="ARBA" id="ARBA00005594"/>
    </source>
</evidence>
<dbReference type="GO" id="GO:0005524">
    <property type="term" value="F:ATP binding"/>
    <property type="evidence" value="ECO:0007669"/>
    <property type="project" value="UniProtKB-UniRule"/>
</dbReference>
<dbReference type="PANTHER" id="PTHR10890">
    <property type="entry name" value="CYSTEINYL-TRNA SYNTHETASE"/>
    <property type="match status" value="1"/>
</dbReference>
<evidence type="ECO:0000256" key="4">
    <source>
        <dbReference type="ARBA" id="ARBA00022490"/>
    </source>
</evidence>
<name>A0A6F8ZJ68_9FIRM</name>
<comment type="subunit">
    <text evidence="3 13">Monomer.</text>
</comment>
<dbReference type="FunFam" id="3.40.50.620:FF:000130">
    <property type="entry name" value="Cysteine--tRNA ligase"/>
    <property type="match status" value="1"/>
</dbReference>
<dbReference type="Gene3D" id="1.20.120.1910">
    <property type="entry name" value="Cysteine-tRNA ligase, C-terminal anti-codon recognition domain"/>
    <property type="match status" value="1"/>
</dbReference>
<feature type="binding site" evidence="13">
    <location>
        <position position="237"/>
    </location>
    <ligand>
        <name>Zn(2+)</name>
        <dbReference type="ChEBI" id="CHEBI:29105"/>
    </ligand>
</feature>
<dbReference type="NCBIfam" id="TIGR00435">
    <property type="entry name" value="cysS"/>
    <property type="match status" value="1"/>
</dbReference>
<dbReference type="HAMAP" id="MF_00041">
    <property type="entry name" value="Cys_tRNA_synth"/>
    <property type="match status" value="1"/>
</dbReference>
<dbReference type="Proteomes" id="UP000503399">
    <property type="component" value="Chromosome"/>
</dbReference>
<evidence type="ECO:0000313" key="17">
    <source>
        <dbReference type="Proteomes" id="UP000503399"/>
    </source>
</evidence>
<comment type="cofactor">
    <cofactor evidence="13">
        <name>Zn(2+)</name>
        <dbReference type="ChEBI" id="CHEBI:29105"/>
    </cofactor>
    <text evidence="13">Binds 1 zinc ion per subunit.</text>
</comment>
<dbReference type="InterPro" id="IPR015273">
    <property type="entry name" value="Cys-tRNA-synt_Ia_DALR"/>
</dbReference>
<evidence type="ECO:0000256" key="6">
    <source>
        <dbReference type="ARBA" id="ARBA00022723"/>
    </source>
</evidence>
<sequence>MITLYNTLSGTKEPLVPLHPGEVRIYVCGPTPYAEAHVGHARPAVVWDVLKRHFRYRGLQVRHVQNFTDIDDKIIQRAREEGQDPAALAGRHIREYLAALDALGVEPADFYPRVTEHIPLIEAFIQGLVDRGYAYAAGGDVYFRVARKADYGKLSHRSPAELAAGARVAPEPNKEAPADFALWKGSEADEPGWDSPWGRGRPGWHIECSAMSRAYLGDRFDLHGGGLDLIFPHHENEIAQSEALTGQPPVSIWVHNGLVTMDEVKMSKSLGNGVSLGELLARYPAHVLRTYLVSVHYRSPLAFSEEGLAAWGRAVERVARLWEEVAGARFGVSMPEEPWGEQLWTFPERMAAALDDDFNTPQALAELFELVRDGFRLLGELEGADNLTARSLLRRALSTANGIFGILPLQAREAVPGVPENGLARRLARWREEARQARNWELADAIRQQLEAAGWEVQDLPEGTRIRRRSNRPAEGADDGEAR</sequence>
<organism evidence="16 17">
    <name type="scientific">Candidatus Hydrogenisulfobacillus filiaventi</name>
    <dbReference type="NCBI Taxonomy" id="2707344"/>
    <lineage>
        <taxon>Bacteria</taxon>
        <taxon>Bacillati</taxon>
        <taxon>Bacillota</taxon>
        <taxon>Clostridia</taxon>
        <taxon>Eubacteriales</taxon>
        <taxon>Clostridiales Family XVII. Incertae Sedis</taxon>
        <taxon>Candidatus Hydrogenisulfobacillus</taxon>
    </lineage>
</organism>
<dbReference type="InterPro" id="IPR032678">
    <property type="entry name" value="tRNA-synt_1_cat_dom"/>
</dbReference>
<comment type="subcellular location">
    <subcellularLocation>
        <location evidence="1 13">Cytoplasm</location>
    </subcellularLocation>
</comment>
<keyword evidence="6 13" id="KW-0479">Metal-binding</keyword>
<feature type="short sequence motif" description="'HIGH' region" evidence="13">
    <location>
        <begin position="30"/>
        <end position="40"/>
    </location>
</feature>
<dbReference type="GO" id="GO:0004817">
    <property type="term" value="F:cysteine-tRNA ligase activity"/>
    <property type="evidence" value="ECO:0007669"/>
    <property type="project" value="UniProtKB-UniRule"/>
</dbReference>
<dbReference type="AlphaFoldDB" id="A0A6F8ZJ68"/>
<dbReference type="GO" id="GO:0005829">
    <property type="term" value="C:cytosol"/>
    <property type="evidence" value="ECO:0007669"/>
    <property type="project" value="TreeGrafter"/>
</dbReference>
<evidence type="ECO:0000256" key="1">
    <source>
        <dbReference type="ARBA" id="ARBA00004496"/>
    </source>
</evidence>
<comment type="similarity">
    <text evidence="2 13">Belongs to the class-I aminoacyl-tRNA synthetase family.</text>
</comment>
<dbReference type="InterPro" id="IPR015803">
    <property type="entry name" value="Cys-tRNA-ligase"/>
</dbReference>
<evidence type="ECO:0000256" key="7">
    <source>
        <dbReference type="ARBA" id="ARBA00022741"/>
    </source>
</evidence>
<dbReference type="Pfam" id="PF09190">
    <property type="entry name" value="DALR_2"/>
    <property type="match status" value="1"/>
</dbReference>
<dbReference type="GO" id="GO:0006423">
    <property type="term" value="P:cysteinyl-tRNA aminoacylation"/>
    <property type="evidence" value="ECO:0007669"/>
    <property type="project" value="UniProtKB-UniRule"/>
</dbReference>
<evidence type="ECO:0000256" key="3">
    <source>
        <dbReference type="ARBA" id="ARBA00011245"/>
    </source>
</evidence>
<dbReference type="InterPro" id="IPR009080">
    <property type="entry name" value="tRNAsynth_Ia_anticodon-bd"/>
</dbReference>
<dbReference type="InterPro" id="IPR014729">
    <property type="entry name" value="Rossmann-like_a/b/a_fold"/>
</dbReference>
<evidence type="ECO:0000256" key="13">
    <source>
        <dbReference type="HAMAP-Rule" id="MF_00041"/>
    </source>
</evidence>
<feature type="short sequence motif" description="'KMSKS' region" evidence="13">
    <location>
        <begin position="265"/>
        <end position="269"/>
    </location>
</feature>
<keyword evidence="8 13" id="KW-0862">Zinc</keyword>